<dbReference type="Proteomes" id="UP000317648">
    <property type="component" value="Chromosome"/>
</dbReference>
<gene>
    <name evidence="2" type="ORF">Pla8534_36540</name>
</gene>
<evidence type="ECO:0000313" key="3">
    <source>
        <dbReference type="Proteomes" id="UP000317648"/>
    </source>
</evidence>
<dbReference type="Pfam" id="PF02026">
    <property type="entry name" value="RyR"/>
    <property type="match status" value="1"/>
</dbReference>
<evidence type="ECO:0000259" key="1">
    <source>
        <dbReference type="Pfam" id="PF02026"/>
    </source>
</evidence>
<dbReference type="GO" id="GO:0034704">
    <property type="term" value="C:calcium channel complex"/>
    <property type="evidence" value="ECO:0007669"/>
    <property type="project" value="TreeGrafter"/>
</dbReference>
<proteinExistence type="predicted"/>
<dbReference type="InterPro" id="IPR003032">
    <property type="entry name" value="Ryanodine_rcpt"/>
</dbReference>
<dbReference type="PANTHER" id="PTHR46399:SF8">
    <property type="entry name" value="B30.2_SPRY DOMAIN-CONTAINING PROTEIN"/>
    <property type="match status" value="1"/>
</dbReference>
<evidence type="ECO:0000313" key="2">
    <source>
        <dbReference type="EMBL" id="QDU95835.1"/>
    </source>
</evidence>
<sequence>MAPYIPHPMDTSSVALSGSLESLLEKLAENTHEVWASQRIKDGWTLGAERNDERKLHPCLVPYDELPESEKEYDRQTAREVLKAILQLGYEIRPRQLPQ</sequence>
<dbReference type="KEGG" id="lcre:Pla8534_36540"/>
<dbReference type="RefSeq" id="WP_145054526.1">
    <property type="nucleotide sequence ID" value="NZ_CP036433.1"/>
</dbReference>
<reference evidence="2 3" key="1">
    <citation type="submission" date="2019-02" db="EMBL/GenBank/DDBJ databases">
        <title>Deep-cultivation of Planctomycetes and their phenomic and genomic characterization uncovers novel biology.</title>
        <authorList>
            <person name="Wiegand S."/>
            <person name="Jogler M."/>
            <person name="Boedeker C."/>
            <person name="Pinto D."/>
            <person name="Vollmers J."/>
            <person name="Rivas-Marin E."/>
            <person name="Kohn T."/>
            <person name="Peeters S.H."/>
            <person name="Heuer A."/>
            <person name="Rast P."/>
            <person name="Oberbeckmann S."/>
            <person name="Bunk B."/>
            <person name="Jeske O."/>
            <person name="Meyerdierks A."/>
            <person name="Storesund J.E."/>
            <person name="Kallscheuer N."/>
            <person name="Luecker S."/>
            <person name="Lage O.M."/>
            <person name="Pohl T."/>
            <person name="Merkel B.J."/>
            <person name="Hornburger P."/>
            <person name="Mueller R.-W."/>
            <person name="Bruemmer F."/>
            <person name="Labrenz M."/>
            <person name="Spormann A.M."/>
            <person name="Op den Camp H."/>
            <person name="Overmann J."/>
            <person name="Amann R."/>
            <person name="Jetten M.S.M."/>
            <person name="Mascher T."/>
            <person name="Medema M.H."/>
            <person name="Devos D.P."/>
            <person name="Kaster A.-K."/>
            <person name="Ovreas L."/>
            <person name="Rohde M."/>
            <person name="Galperin M.Y."/>
            <person name="Jogler C."/>
        </authorList>
    </citation>
    <scope>NUCLEOTIDE SEQUENCE [LARGE SCALE GENOMIC DNA]</scope>
    <source>
        <strain evidence="2 3">Pla85_3_4</strain>
    </source>
</reference>
<name>A0A518DVH4_9BACT</name>
<dbReference type="OrthoDB" id="227202at2"/>
<organism evidence="2 3">
    <name type="scientific">Lignipirellula cremea</name>
    <dbReference type="NCBI Taxonomy" id="2528010"/>
    <lineage>
        <taxon>Bacteria</taxon>
        <taxon>Pseudomonadati</taxon>
        <taxon>Planctomycetota</taxon>
        <taxon>Planctomycetia</taxon>
        <taxon>Pirellulales</taxon>
        <taxon>Pirellulaceae</taxon>
        <taxon>Lignipirellula</taxon>
    </lineage>
</organism>
<dbReference type="PANTHER" id="PTHR46399">
    <property type="entry name" value="B30.2/SPRY DOMAIN-CONTAINING PROTEIN"/>
    <property type="match status" value="1"/>
</dbReference>
<dbReference type="EMBL" id="CP036433">
    <property type="protein sequence ID" value="QDU95835.1"/>
    <property type="molecule type" value="Genomic_DNA"/>
</dbReference>
<dbReference type="GO" id="GO:0005219">
    <property type="term" value="F:ryanodine-sensitive calcium-release channel activity"/>
    <property type="evidence" value="ECO:0007669"/>
    <property type="project" value="TreeGrafter"/>
</dbReference>
<dbReference type="GO" id="GO:0014808">
    <property type="term" value="P:release of sequestered calcium ion into cytosol by sarcoplasmic reticulum"/>
    <property type="evidence" value="ECO:0007669"/>
    <property type="project" value="TreeGrafter"/>
</dbReference>
<protein>
    <submittedName>
        <fullName evidence="2">RyR domain protein</fullName>
    </submittedName>
</protein>
<dbReference type="AlphaFoldDB" id="A0A518DVH4"/>
<keyword evidence="3" id="KW-1185">Reference proteome</keyword>
<feature type="domain" description="Ryanodine receptor Ryr" evidence="1">
    <location>
        <begin position="4"/>
        <end position="93"/>
    </location>
</feature>
<accession>A0A518DVH4</accession>
<dbReference type="InterPro" id="IPR015925">
    <property type="entry name" value="Ryanodine_IP3_receptor"/>
</dbReference>
<dbReference type="Gene3D" id="6.20.350.10">
    <property type="match status" value="1"/>
</dbReference>